<name>A0AAU7U6H5_9DEIO</name>
<dbReference type="AlphaFoldDB" id="A0AAU7U6H5"/>
<reference evidence="1" key="1">
    <citation type="submission" date="2024-06" db="EMBL/GenBank/DDBJ databases">
        <title>Draft Genome Sequence of Deinococcus sonorensis Type Strain KR-87, a Biofilm Producing Representative of the Genus Deinococcus.</title>
        <authorList>
            <person name="Boren L.S."/>
            <person name="Grosso R.A."/>
            <person name="Hugenberg-Cox A.N."/>
            <person name="Hill J.T.E."/>
            <person name="Albert C.M."/>
            <person name="Tuohy J.M."/>
        </authorList>
    </citation>
    <scope>NUCLEOTIDE SEQUENCE</scope>
    <source>
        <strain evidence="1">KR-87</strain>
        <plasmid evidence="1">pDson01</plasmid>
    </source>
</reference>
<sequence length="59" mass="6900">MIEYQVHLDIAQATLRTLHRDAEVQHALARAVQPRRSTFRVGVFSRWLQMLRRSTASHS</sequence>
<keyword evidence="1" id="KW-0614">Plasmid</keyword>
<organism evidence="1">
    <name type="scientific">Deinococcus sonorensis KR-87</name>
    <dbReference type="NCBI Taxonomy" id="694439"/>
    <lineage>
        <taxon>Bacteria</taxon>
        <taxon>Thermotogati</taxon>
        <taxon>Deinococcota</taxon>
        <taxon>Deinococci</taxon>
        <taxon>Deinococcales</taxon>
        <taxon>Deinococcaceae</taxon>
        <taxon>Deinococcus</taxon>
    </lineage>
</organism>
<gene>
    <name evidence="1" type="ORF">ABOD76_03190</name>
</gene>
<dbReference type="RefSeq" id="WP_350241392.1">
    <property type="nucleotide sequence ID" value="NZ_CP158297.1"/>
</dbReference>
<proteinExistence type="predicted"/>
<geneLocation type="plasmid" evidence="1">
    <name>pDson01</name>
</geneLocation>
<dbReference type="KEGG" id="dsc:ABOD76_03190"/>
<accession>A0AAU7U6H5</accession>
<evidence type="ECO:0000313" key="1">
    <source>
        <dbReference type="EMBL" id="XBV83707.1"/>
    </source>
</evidence>
<protein>
    <submittedName>
        <fullName evidence="1">Uncharacterized protein</fullName>
    </submittedName>
</protein>
<dbReference type="EMBL" id="CP158297">
    <property type="protein sequence ID" value="XBV83707.1"/>
    <property type="molecule type" value="Genomic_DNA"/>
</dbReference>